<reference evidence="3 4" key="1">
    <citation type="submission" date="2019-06" db="EMBL/GenBank/DDBJ databases">
        <title>Genome Sequence of the Brown Rot Fungal Pathogen Monilinia fructicola.</title>
        <authorList>
            <person name="De Miccolis Angelini R.M."/>
            <person name="Landi L."/>
            <person name="Abate D."/>
            <person name="Pollastro S."/>
            <person name="Romanazzi G."/>
            <person name="Faretra F."/>
        </authorList>
    </citation>
    <scope>NUCLEOTIDE SEQUENCE [LARGE SCALE GENOMIC DNA]</scope>
    <source>
        <strain evidence="3 4">Mfrc123</strain>
    </source>
</reference>
<feature type="compositionally biased region" description="Polar residues" evidence="2">
    <location>
        <begin position="186"/>
        <end position="204"/>
    </location>
</feature>
<evidence type="ECO:0000256" key="2">
    <source>
        <dbReference type="SAM" id="MobiDB-lite"/>
    </source>
</evidence>
<keyword evidence="1" id="KW-0175">Coiled coil</keyword>
<dbReference type="EMBL" id="VICG01000003">
    <property type="protein sequence ID" value="KAA8573912.1"/>
    <property type="molecule type" value="Genomic_DNA"/>
</dbReference>
<proteinExistence type="predicted"/>
<sequence>MTPQAKVLLPKFWPRGKFLSSPAKNSPIPVKKVNSKVAVKDTKYNQPDSSSSARPAQDDSTKTAQSFDFRTSQQKDFSASLERSQPVFGSRSQTAAMEKSTLDSTVQSNERMNGGSTPSREEKEELKSPATVSPSSDVPASVISQTQTQTQVEVAPPSVVTDEGTISVESNIPATEVIAKPEESTLVPSATVSARSCSSRTPSLSDDHSTTSDERMVDAPQVSQEASTDPADAGPFTEEMFHKELERTKSMISTMQHDVIKIKEENKETKKKIENYQQKIDTLALVRDVLKENHASNAAEIHRLEEKIESVETYKQATEILIECYKVKESKE</sequence>
<evidence type="ECO:0000256" key="1">
    <source>
        <dbReference type="SAM" id="Coils"/>
    </source>
</evidence>
<evidence type="ECO:0000313" key="3">
    <source>
        <dbReference type="EMBL" id="KAA8573912.1"/>
    </source>
</evidence>
<feature type="compositionally biased region" description="Polar residues" evidence="2">
    <location>
        <begin position="130"/>
        <end position="144"/>
    </location>
</feature>
<dbReference type="Proteomes" id="UP000322873">
    <property type="component" value="Unassembled WGS sequence"/>
</dbReference>
<feature type="compositionally biased region" description="Polar residues" evidence="2">
    <location>
        <begin position="62"/>
        <end position="83"/>
    </location>
</feature>
<feature type="coiled-coil region" evidence="1">
    <location>
        <begin position="259"/>
        <end position="307"/>
    </location>
</feature>
<feature type="compositionally biased region" description="Basic and acidic residues" evidence="2">
    <location>
        <begin position="205"/>
        <end position="217"/>
    </location>
</feature>
<feature type="compositionally biased region" description="Polar residues" evidence="2">
    <location>
        <begin position="102"/>
        <end position="118"/>
    </location>
</feature>
<accession>A0A5M9K1Q1</accession>
<dbReference type="AlphaFoldDB" id="A0A5M9K1Q1"/>
<keyword evidence="4" id="KW-1185">Reference proteome</keyword>
<organism evidence="3 4">
    <name type="scientific">Monilinia fructicola</name>
    <name type="common">Brown rot fungus</name>
    <name type="synonym">Ciboria fructicola</name>
    <dbReference type="NCBI Taxonomy" id="38448"/>
    <lineage>
        <taxon>Eukaryota</taxon>
        <taxon>Fungi</taxon>
        <taxon>Dikarya</taxon>
        <taxon>Ascomycota</taxon>
        <taxon>Pezizomycotina</taxon>
        <taxon>Leotiomycetes</taxon>
        <taxon>Helotiales</taxon>
        <taxon>Sclerotiniaceae</taxon>
        <taxon>Monilinia</taxon>
    </lineage>
</organism>
<feature type="compositionally biased region" description="Polar residues" evidence="2">
    <location>
        <begin position="44"/>
        <end position="54"/>
    </location>
</feature>
<name>A0A5M9K1Q1_MONFR</name>
<gene>
    <name evidence="3" type="ORF">EYC84_005457</name>
</gene>
<protein>
    <submittedName>
        <fullName evidence="3">Uncharacterized protein</fullName>
    </submittedName>
</protein>
<feature type="region of interest" description="Disordered" evidence="2">
    <location>
        <begin position="16"/>
        <end position="235"/>
    </location>
</feature>
<dbReference type="VEuPathDB" id="FungiDB:MFRU_001g02190"/>
<comment type="caution">
    <text evidence="3">The sequence shown here is derived from an EMBL/GenBank/DDBJ whole genome shotgun (WGS) entry which is preliminary data.</text>
</comment>
<evidence type="ECO:0000313" key="4">
    <source>
        <dbReference type="Proteomes" id="UP000322873"/>
    </source>
</evidence>